<dbReference type="EMBL" id="JAWQEG010002840">
    <property type="protein sequence ID" value="KAK3869409.1"/>
    <property type="molecule type" value="Genomic_DNA"/>
</dbReference>
<dbReference type="GO" id="GO:0015276">
    <property type="term" value="F:ligand-gated monoatomic ion channel activity"/>
    <property type="evidence" value="ECO:0007669"/>
    <property type="project" value="InterPro"/>
</dbReference>
<keyword evidence="5 10" id="KW-1133">Transmembrane helix</keyword>
<feature type="transmembrane region" description="Helical" evidence="10">
    <location>
        <begin position="287"/>
        <end position="306"/>
    </location>
</feature>
<evidence type="ECO:0000256" key="10">
    <source>
        <dbReference type="SAM" id="Phobius"/>
    </source>
</evidence>
<evidence type="ECO:0000256" key="3">
    <source>
        <dbReference type="ARBA" id="ARBA00022475"/>
    </source>
</evidence>
<feature type="transmembrane region" description="Helical" evidence="10">
    <location>
        <begin position="375"/>
        <end position="393"/>
    </location>
</feature>
<dbReference type="InterPro" id="IPR001320">
    <property type="entry name" value="Iontro_rcpt_C"/>
</dbReference>
<evidence type="ECO:0000313" key="13">
    <source>
        <dbReference type="Proteomes" id="UP001286313"/>
    </source>
</evidence>
<evidence type="ECO:0000256" key="2">
    <source>
        <dbReference type="ARBA" id="ARBA00008685"/>
    </source>
</evidence>
<feature type="domain" description="Ionotropic glutamate receptor C-terminal" evidence="11">
    <location>
        <begin position="286"/>
        <end position="555"/>
    </location>
</feature>
<dbReference type="AlphaFoldDB" id="A0AAE1KBT8"/>
<feature type="non-terminal residue" evidence="12">
    <location>
        <position position="1"/>
    </location>
</feature>
<evidence type="ECO:0000259" key="11">
    <source>
        <dbReference type="Pfam" id="PF00060"/>
    </source>
</evidence>
<protein>
    <recommendedName>
        <fullName evidence="11">Ionotropic glutamate receptor C-terminal domain-containing protein</fullName>
    </recommendedName>
</protein>
<name>A0AAE1KBT8_PETCI</name>
<feature type="transmembrane region" description="Helical" evidence="10">
    <location>
        <begin position="349"/>
        <end position="368"/>
    </location>
</feature>
<dbReference type="InterPro" id="IPR052192">
    <property type="entry name" value="Insect_Ionotropic_Sensory_Rcpt"/>
</dbReference>
<evidence type="ECO:0000256" key="5">
    <source>
        <dbReference type="ARBA" id="ARBA00022989"/>
    </source>
</evidence>
<dbReference type="Proteomes" id="UP001286313">
    <property type="component" value="Unassembled WGS sequence"/>
</dbReference>
<dbReference type="SUPFAM" id="SSF53850">
    <property type="entry name" value="Periplasmic binding protein-like II"/>
    <property type="match status" value="1"/>
</dbReference>
<evidence type="ECO:0000313" key="12">
    <source>
        <dbReference type="EMBL" id="KAK3869409.1"/>
    </source>
</evidence>
<evidence type="ECO:0000256" key="8">
    <source>
        <dbReference type="ARBA" id="ARBA00023180"/>
    </source>
</evidence>
<dbReference type="Pfam" id="PF00060">
    <property type="entry name" value="Lig_chan"/>
    <property type="match status" value="1"/>
</dbReference>
<keyword evidence="7" id="KW-0675">Receptor</keyword>
<keyword evidence="13" id="KW-1185">Reference proteome</keyword>
<keyword evidence="8" id="KW-0325">Glycoprotein</keyword>
<evidence type="ECO:0000256" key="9">
    <source>
        <dbReference type="SAM" id="MobiDB-lite"/>
    </source>
</evidence>
<feature type="region of interest" description="Disordered" evidence="9">
    <location>
        <begin position="548"/>
        <end position="577"/>
    </location>
</feature>
<sequence length="577" mass="64836">MAWGGDGAGVVEVEVENGYLTLSNLTQAFSQVLPHVRKLRLLSWCVTVVVVSDQFSFLTSFATAADDLRLLVWSTRLLVVSRLPLLQLHHLLSSYWAFSMMNTAFLAQRDLTTHTRWQALSHLPYTTDGPKVVQLASWTLRHGLIHTHHLPLFPDKYANFHGARVNMSLFSFAPFWIPLKKEEEEGNEKDTTTPSYTGRSYKILSTIATQLNFSFNLILTQDISEEERLTTSRESMLSPMKMAILSHKLERFDFSLFIEPATLTFAMAKPLLKPQWQSLYQAMQGQVWLAFLATICLVPVSLVLIIRGAPETNPSLDNTTNNNTNTSSGDNIRVGTPTHKPNGAPESSLVVLEVVGVLVGQGFSGRLLGLNSSRLVVASWLLVAFIAGVAYRASLFASLTVPKYPPRPESLQELVQTEARVLMPPDVLNIFYPYFKTSNSSTARQLVQHIEGVPTHDAGLRQALKGSAAYVYEGLFLRLMLGRHYTDATGWSPLYVAREYMVPGYSAWLLQRDAPYKHAIDDCILAFHGGGLIRKWSEVVVEETTLRERLQKRHQQKAKEKEEKDNEKEKETEDEGD</sequence>
<comment type="caution">
    <text evidence="12">The sequence shown here is derived from an EMBL/GenBank/DDBJ whole genome shotgun (WGS) entry which is preliminary data.</text>
</comment>
<evidence type="ECO:0000256" key="6">
    <source>
        <dbReference type="ARBA" id="ARBA00023136"/>
    </source>
</evidence>
<keyword evidence="6 10" id="KW-0472">Membrane</keyword>
<evidence type="ECO:0000256" key="1">
    <source>
        <dbReference type="ARBA" id="ARBA00004651"/>
    </source>
</evidence>
<dbReference type="Gene3D" id="1.10.287.70">
    <property type="match status" value="1"/>
</dbReference>
<feature type="compositionally biased region" description="Basic and acidic residues" evidence="9">
    <location>
        <begin position="557"/>
        <end position="571"/>
    </location>
</feature>
<keyword evidence="3" id="KW-1003">Cell membrane</keyword>
<dbReference type="PANTHER" id="PTHR42643">
    <property type="entry name" value="IONOTROPIC RECEPTOR 20A-RELATED"/>
    <property type="match status" value="1"/>
</dbReference>
<proteinExistence type="inferred from homology"/>
<comment type="subcellular location">
    <subcellularLocation>
        <location evidence="1">Cell membrane</location>
        <topology evidence="1">Multi-pass membrane protein</topology>
    </subcellularLocation>
</comment>
<accession>A0AAE1KBT8</accession>
<organism evidence="12 13">
    <name type="scientific">Petrolisthes cinctipes</name>
    <name type="common">Flat porcelain crab</name>
    <dbReference type="NCBI Taxonomy" id="88211"/>
    <lineage>
        <taxon>Eukaryota</taxon>
        <taxon>Metazoa</taxon>
        <taxon>Ecdysozoa</taxon>
        <taxon>Arthropoda</taxon>
        <taxon>Crustacea</taxon>
        <taxon>Multicrustacea</taxon>
        <taxon>Malacostraca</taxon>
        <taxon>Eumalacostraca</taxon>
        <taxon>Eucarida</taxon>
        <taxon>Decapoda</taxon>
        <taxon>Pleocyemata</taxon>
        <taxon>Anomura</taxon>
        <taxon>Galatheoidea</taxon>
        <taxon>Porcellanidae</taxon>
        <taxon>Petrolisthes</taxon>
    </lineage>
</organism>
<evidence type="ECO:0000256" key="7">
    <source>
        <dbReference type="ARBA" id="ARBA00023170"/>
    </source>
</evidence>
<comment type="similarity">
    <text evidence="2">Belongs to the glutamate-gated ion channel (TC 1.A.10.1) family.</text>
</comment>
<dbReference type="GO" id="GO:0050906">
    <property type="term" value="P:detection of stimulus involved in sensory perception"/>
    <property type="evidence" value="ECO:0007669"/>
    <property type="project" value="UniProtKB-ARBA"/>
</dbReference>
<gene>
    <name evidence="12" type="ORF">Pcinc_025275</name>
</gene>
<reference evidence="12" key="1">
    <citation type="submission" date="2023-10" db="EMBL/GenBank/DDBJ databases">
        <title>Genome assemblies of two species of porcelain crab, Petrolisthes cinctipes and Petrolisthes manimaculis (Anomura: Porcellanidae).</title>
        <authorList>
            <person name="Angst P."/>
        </authorList>
    </citation>
    <scope>NUCLEOTIDE SEQUENCE</scope>
    <source>
        <strain evidence="12">PB745_01</strain>
        <tissue evidence="12">Gill</tissue>
    </source>
</reference>
<dbReference type="PANTHER" id="PTHR42643:SF24">
    <property type="entry name" value="IONOTROPIC RECEPTOR 60A"/>
    <property type="match status" value="1"/>
</dbReference>
<evidence type="ECO:0000256" key="4">
    <source>
        <dbReference type="ARBA" id="ARBA00022692"/>
    </source>
</evidence>
<dbReference type="GO" id="GO:0005886">
    <property type="term" value="C:plasma membrane"/>
    <property type="evidence" value="ECO:0007669"/>
    <property type="project" value="UniProtKB-SubCell"/>
</dbReference>
<keyword evidence="4 10" id="KW-0812">Transmembrane</keyword>